<sequence length="341" mass="39167">MIGKVITGNSFYHCFKYCLEDNKNLSEEQKLELSKKDNVQHKERAEVLYYNNCFGNVNELTSQFSEVSKLSRRVEKPVFHFTLSLAHGENLSKNQLIEIAQACTESFKVDQNQYAVILHKDTHAQHIHIVANRVGYDGKVASNSNNYRQMANLCRKLEIKHQLKQVLNPRPFLPKVQRLIPRQNARMDRLKTNIRQVLQQVKTIEQFEQKMNSLGYQVLKGRGIAFIDNKKVKIKGSEVGYSLMTIERLLSQEQTQKLVRKAQQGEPEGLPKQKQTGASNSSGKGVQKVVEKMPEKQNEIPLPGMHKNQLLEALLKSEQVDAPGPFLYKKKKKKKKHGHQL</sequence>
<dbReference type="STRING" id="1703345.A3860_14775"/>
<dbReference type="RefSeq" id="WP_081145698.1">
    <property type="nucleotide sequence ID" value="NZ_LVYD01000013.1"/>
</dbReference>
<evidence type="ECO:0000256" key="1">
    <source>
        <dbReference type="SAM" id="MobiDB-lite"/>
    </source>
</evidence>
<keyword evidence="4" id="KW-1185">Reference proteome</keyword>
<evidence type="ECO:0000313" key="4">
    <source>
        <dbReference type="Proteomes" id="UP000192796"/>
    </source>
</evidence>
<protein>
    <submittedName>
        <fullName evidence="3">Relaxase</fullName>
    </submittedName>
</protein>
<gene>
    <name evidence="3" type="ORF">A3860_14775</name>
</gene>
<dbReference type="Proteomes" id="UP000192796">
    <property type="component" value="Unassembled WGS sequence"/>
</dbReference>
<dbReference type="Pfam" id="PF03432">
    <property type="entry name" value="Relaxase"/>
    <property type="match status" value="1"/>
</dbReference>
<accession>A0A1V9G5E2</accession>
<dbReference type="InterPro" id="IPR005094">
    <property type="entry name" value="Endonuclease_MobA/VirD2"/>
</dbReference>
<dbReference type="EMBL" id="LVYD01000013">
    <property type="protein sequence ID" value="OQP65855.1"/>
    <property type="molecule type" value="Genomic_DNA"/>
</dbReference>
<proteinExistence type="predicted"/>
<feature type="region of interest" description="Disordered" evidence="1">
    <location>
        <begin position="257"/>
        <end position="303"/>
    </location>
</feature>
<evidence type="ECO:0000313" key="3">
    <source>
        <dbReference type="EMBL" id="OQP65855.1"/>
    </source>
</evidence>
<comment type="caution">
    <text evidence="3">The sequence shown here is derived from an EMBL/GenBank/DDBJ whole genome shotgun (WGS) entry which is preliminary data.</text>
</comment>
<dbReference type="AlphaFoldDB" id="A0A1V9G5E2"/>
<name>A0A1V9G5E2_9BACT</name>
<reference evidence="3 4" key="1">
    <citation type="submission" date="2016-03" db="EMBL/GenBank/DDBJ databases">
        <title>Niastella vici sp. nov., isolated from farmland soil.</title>
        <authorList>
            <person name="Chen L."/>
            <person name="Wang D."/>
            <person name="Yang S."/>
            <person name="Wang G."/>
        </authorList>
    </citation>
    <scope>NUCLEOTIDE SEQUENCE [LARGE SCALE GENOMIC DNA]</scope>
    <source>
        <strain evidence="3 4">DJ57</strain>
    </source>
</reference>
<evidence type="ECO:0000259" key="2">
    <source>
        <dbReference type="Pfam" id="PF03432"/>
    </source>
</evidence>
<dbReference type="OrthoDB" id="915634at2"/>
<feature type="compositionally biased region" description="Basic and acidic residues" evidence="1">
    <location>
        <begin position="289"/>
        <end position="298"/>
    </location>
</feature>
<feature type="domain" description="MobA/VirD2-like nuclease" evidence="2">
    <location>
        <begin position="41"/>
        <end position="163"/>
    </location>
</feature>
<feature type="compositionally biased region" description="Polar residues" evidence="1">
    <location>
        <begin position="273"/>
        <end position="284"/>
    </location>
</feature>
<organism evidence="3 4">
    <name type="scientific">Niastella vici</name>
    <dbReference type="NCBI Taxonomy" id="1703345"/>
    <lineage>
        <taxon>Bacteria</taxon>
        <taxon>Pseudomonadati</taxon>
        <taxon>Bacteroidota</taxon>
        <taxon>Chitinophagia</taxon>
        <taxon>Chitinophagales</taxon>
        <taxon>Chitinophagaceae</taxon>
        <taxon>Niastella</taxon>
    </lineage>
</organism>